<protein>
    <recommendedName>
        <fullName evidence="4">Carboxypeptidase regulatory-like domain-containing protein</fullName>
    </recommendedName>
</protein>
<dbReference type="SUPFAM" id="SSF49373">
    <property type="entry name" value="Invasin/intimin cell-adhesion fragments"/>
    <property type="match status" value="1"/>
</dbReference>
<feature type="chain" id="PRO_5022078192" description="Carboxypeptidase regulatory-like domain-containing protein" evidence="1">
    <location>
        <begin position="21"/>
        <end position="158"/>
    </location>
</feature>
<keyword evidence="1" id="KW-0732">Signal</keyword>
<feature type="signal peptide" evidence="1">
    <location>
        <begin position="1"/>
        <end position="20"/>
    </location>
</feature>
<dbReference type="EMBL" id="CP036298">
    <property type="protein sequence ID" value="QDV27760.1"/>
    <property type="molecule type" value="Genomic_DNA"/>
</dbReference>
<gene>
    <name evidence="2" type="ORF">Q31a_61530</name>
</gene>
<accession>A0A518GGQ0</accession>
<dbReference type="OrthoDB" id="291697at2"/>
<sequence precursor="true">MRTALVAASLLALLSGCGDGLGVSPVTGTVSLDGNPIAGATVTFQPLEGGTGMPAVGRTDDSGKYSVTDMRAEAIGSGAAPGEYKVGVMWYEAGSTDTIAAEGSSDAAQGGANKPVGGKSLLPMAYQNANTSGLTASVKAGTENNFDFNLDSKYKPGK</sequence>
<evidence type="ECO:0000313" key="3">
    <source>
        <dbReference type="Proteomes" id="UP000318017"/>
    </source>
</evidence>
<dbReference type="InterPro" id="IPR013783">
    <property type="entry name" value="Ig-like_fold"/>
</dbReference>
<evidence type="ECO:0008006" key="4">
    <source>
        <dbReference type="Google" id="ProtNLM"/>
    </source>
</evidence>
<dbReference type="Proteomes" id="UP000318017">
    <property type="component" value="Chromosome"/>
</dbReference>
<keyword evidence="3" id="KW-1185">Reference proteome</keyword>
<evidence type="ECO:0000256" key="1">
    <source>
        <dbReference type="SAM" id="SignalP"/>
    </source>
</evidence>
<dbReference type="RefSeq" id="WP_145085630.1">
    <property type="nucleotide sequence ID" value="NZ_CP036298.1"/>
</dbReference>
<evidence type="ECO:0000313" key="2">
    <source>
        <dbReference type="EMBL" id="QDV27760.1"/>
    </source>
</evidence>
<dbReference type="InterPro" id="IPR008964">
    <property type="entry name" value="Invasin/intimin_cell_adhesion"/>
</dbReference>
<dbReference type="KEGG" id="ahel:Q31a_61530"/>
<proteinExistence type="predicted"/>
<dbReference type="Gene3D" id="2.60.40.10">
    <property type="entry name" value="Immunoglobulins"/>
    <property type="match status" value="1"/>
</dbReference>
<name>A0A518GGQ0_9BACT</name>
<organism evidence="2 3">
    <name type="scientific">Aureliella helgolandensis</name>
    <dbReference type="NCBI Taxonomy" id="2527968"/>
    <lineage>
        <taxon>Bacteria</taxon>
        <taxon>Pseudomonadati</taxon>
        <taxon>Planctomycetota</taxon>
        <taxon>Planctomycetia</taxon>
        <taxon>Pirellulales</taxon>
        <taxon>Pirellulaceae</taxon>
        <taxon>Aureliella</taxon>
    </lineage>
</organism>
<dbReference type="AlphaFoldDB" id="A0A518GGQ0"/>
<reference evidence="2 3" key="1">
    <citation type="submission" date="2019-02" db="EMBL/GenBank/DDBJ databases">
        <title>Deep-cultivation of Planctomycetes and their phenomic and genomic characterization uncovers novel biology.</title>
        <authorList>
            <person name="Wiegand S."/>
            <person name="Jogler M."/>
            <person name="Boedeker C."/>
            <person name="Pinto D."/>
            <person name="Vollmers J."/>
            <person name="Rivas-Marin E."/>
            <person name="Kohn T."/>
            <person name="Peeters S.H."/>
            <person name="Heuer A."/>
            <person name="Rast P."/>
            <person name="Oberbeckmann S."/>
            <person name="Bunk B."/>
            <person name="Jeske O."/>
            <person name="Meyerdierks A."/>
            <person name="Storesund J.E."/>
            <person name="Kallscheuer N."/>
            <person name="Luecker S."/>
            <person name="Lage O.M."/>
            <person name="Pohl T."/>
            <person name="Merkel B.J."/>
            <person name="Hornburger P."/>
            <person name="Mueller R.-W."/>
            <person name="Bruemmer F."/>
            <person name="Labrenz M."/>
            <person name="Spormann A.M."/>
            <person name="Op den Camp H."/>
            <person name="Overmann J."/>
            <person name="Amann R."/>
            <person name="Jetten M.S.M."/>
            <person name="Mascher T."/>
            <person name="Medema M.H."/>
            <person name="Devos D.P."/>
            <person name="Kaster A.-K."/>
            <person name="Ovreas L."/>
            <person name="Rohde M."/>
            <person name="Galperin M.Y."/>
            <person name="Jogler C."/>
        </authorList>
    </citation>
    <scope>NUCLEOTIDE SEQUENCE [LARGE SCALE GENOMIC DNA]</scope>
    <source>
        <strain evidence="2 3">Q31a</strain>
    </source>
</reference>
<dbReference type="PROSITE" id="PS51257">
    <property type="entry name" value="PROKAR_LIPOPROTEIN"/>
    <property type="match status" value="1"/>
</dbReference>